<dbReference type="Proteomes" id="UP000178565">
    <property type="component" value="Unassembled WGS sequence"/>
</dbReference>
<reference evidence="1 2" key="1">
    <citation type="journal article" date="2016" name="Nat. Commun.">
        <title>Thousands of microbial genomes shed light on interconnected biogeochemical processes in an aquifer system.</title>
        <authorList>
            <person name="Anantharaman K."/>
            <person name="Brown C.T."/>
            <person name="Hug L.A."/>
            <person name="Sharon I."/>
            <person name="Castelle C.J."/>
            <person name="Probst A.J."/>
            <person name="Thomas B.C."/>
            <person name="Singh A."/>
            <person name="Wilkins M.J."/>
            <person name="Karaoz U."/>
            <person name="Brodie E.L."/>
            <person name="Williams K.H."/>
            <person name="Hubbard S.S."/>
            <person name="Banfield J.F."/>
        </authorList>
    </citation>
    <scope>NUCLEOTIDE SEQUENCE [LARGE SCALE GENOMIC DNA]</scope>
</reference>
<dbReference type="AlphaFoldDB" id="A0A1F5KTP5"/>
<proteinExistence type="predicted"/>
<gene>
    <name evidence="1" type="ORF">A3B45_03005</name>
</gene>
<comment type="caution">
    <text evidence="1">The sequence shown here is derived from an EMBL/GenBank/DDBJ whole genome shotgun (WGS) entry which is preliminary data.</text>
</comment>
<evidence type="ECO:0000313" key="1">
    <source>
        <dbReference type="EMBL" id="OGE43991.1"/>
    </source>
</evidence>
<name>A0A1F5KTP5_9BACT</name>
<accession>A0A1F5KTP5</accession>
<dbReference type="STRING" id="1797785.A3B45_03005"/>
<sequence length="79" mass="8793">MKELGARKLFYCGEDPVLAAIWKAYGPGNYPPNGYTHGLHPNPWEAVARVLHPEATPESVAEGWKRLRARAIEAKARNP</sequence>
<protein>
    <submittedName>
        <fullName evidence="1">Uncharacterized protein</fullName>
    </submittedName>
</protein>
<evidence type="ECO:0000313" key="2">
    <source>
        <dbReference type="Proteomes" id="UP000178565"/>
    </source>
</evidence>
<dbReference type="EMBL" id="MFDM01000010">
    <property type="protein sequence ID" value="OGE43991.1"/>
    <property type="molecule type" value="Genomic_DNA"/>
</dbReference>
<organism evidence="1 2">
    <name type="scientific">Candidatus Daviesbacteria bacterium RIFCSPLOWO2_01_FULL_39_12</name>
    <dbReference type="NCBI Taxonomy" id="1797785"/>
    <lineage>
        <taxon>Bacteria</taxon>
        <taxon>Candidatus Daviesiibacteriota</taxon>
    </lineage>
</organism>